<dbReference type="AlphaFoldDB" id="A0A382WNB0"/>
<dbReference type="EMBL" id="UINC01161098">
    <property type="protein sequence ID" value="SVD60090.1"/>
    <property type="molecule type" value="Genomic_DNA"/>
</dbReference>
<accession>A0A382WNB0</accession>
<gene>
    <name evidence="1" type="ORF">METZ01_LOCUS412944</name>
</gene>
<reference evidence="1" key="1">
    <citation type="submission" date="2018-05" db="EMBL/GenBank/DDBJ databases">
        <authorList>
            <person name="Lanie J.A."/>
            <person name="Ng W.-L."/>
            <person name="Kazmierczak K.M."/>
            <person name="Andrzejewski T.M."/>
            <person name="Davidsen T.M."/>
            <person name="Wayne K.J."/>
            <person name="Tettelin H."/>
            <person name="Glass J.I."/>
            <person name="Rusch D."/>
            <person name="Podicherti R."/>
            <person name="Tsui H.-C.T."/>
            <person name="Winkler M.E."/>
        </authorList>
    </citation>
    <scope>NUCLEOTIDE SEQUENCE</scope>
</reference>
<proteinExistence type="predicted"/>
<feature type="non-terminal residue" evidence="1">
    <location>
        <position position="1"/>
    </location>
</feature>
<evidence type="ECO:0000313" key="1">
    <source>
        <dbReference type="EMBL" id="SVD60090.1"/>
    </source>
</evidence>
<name>A0A382WNB0_9ZZZZ</name>
<organism evidence="1">
    <name type="scientific">marine metagenome</name>
    <dbReference type="NCBI Taxonomy" id="408172"/>
    <lineage>
        <taxon>unclassified sequences</taxon>
        <taxon>metagenomes</taxon>
        <taxon>ecological metagenomes</taxon>
    </lineage>
</organism>
<protein>
    <submittedName>
        <fullName evidence="1">Uncharacterized protein</fullName>
    </submittedName>
</protein>
<sequence>EKFGSAETVEMPRNGQAIEKNHGKLVGFGVAFGGG</sequence>